<dbReference type="EC" id="6.3.5.7" evidence="7"/>
<sequence length="529" mass="58868">MKANIKQIQNINKRYNVFTSIRSNPTPPDNSPFAPLGNLTYAIKDNFTTRDEPTSCSSKMLSSYVSPFDSTVSSLLNQSGSSCIGKTNMDEFAMGNSTISGFFGPTLNPLYPQERDLIESYEEITFATKDSISENDGEIISSDIMNDYTNTSDLSLHSYIKPKLYNDAFDRISNEQRIVGGSSGGSAAAVALDLVDFSIGSDTGGSVRLPACYTNIYGFKPTYGRISRWGLLAYAQSLDTVGIMSKDLDTVWKVFMSLDLSDSKDPSCLSDSTREKIAIERIHSKKNVGKKIKIGIPVEFQIEEMDESIKKYWKSLLNKLKESKLIEVYPVSVPSIKYSLPTYYTLCTAEASSNLSRYDGIRYGYRVLESECNVDIEPEFVTTRNTGFGEEVRRRIILGNYALSSYGFDSHFMKATAVRGMLIDEFNDVFRDRHCLIETKQLKSTNGVDMIIVPTTTTSQPPLVKDFKNTDPVTSYMNDICTIPMSLAGLPTMSIPYCEGAMGFQLVGQHGQDYKVLEFARLVDGVLSK</sequence>
<gene>
    <name evidence="7 9" type="primary">HER2</name>
    <name evidence="9" type="ORF">C6P40_001976</name>
</gene>
<dbReference type="InterPro" id="IPR000120">
    <property type="entry name" value="Amidase"/>
</dbReference>
<keyword evidence="7" id="KW-0496">Mitochondrion</keyword>
<evidence type="ECO:0000256" key="7">
    <source>
        <dbReference type="HAMAP-Rule" id="MF_03150"/>
    </source>
</evidence>
<organism evidence="9 10">
    <name type="scientific">Pichia californica</name>
    <dbReference type="NCBI Taxonomy" id="460514"/>
    <lineage>
        <taxon>Eukaryota</taxon>
        <taxon>Fungi</taxon>
        <taxon>Dikarya</taxon>
        <taxon>Ascomycota</taxon>
        <taxon>Saccharomycotina</taxon>
        <taxon>Pichiomycetes</taxon>
        <taxon>Pichiales</taxon>
        <taxon>Pichiaceae</taxon>
        <taxon>Pichia</taxon>
    </lineage>
</organism>
<keyword evidence="3 7" id="KW-0547">Nucleotide-binding</keyword>
<evidence type="ECO:0000256" key="6">
    <source>
        <dbReference type="ARBA" id="ARBA00047407"/>
    </source>
</evidence>
<name>A0A9P7BFJ0_9ASCO</name>
<feature type="active site" description="Acyl-ester intermediate" evidence="7">
    <location>
        <position position="206"/>
    </location>
</feature>
<evidence type="ECO:0000256" key="5">
    <source>
        <dbReference type="ARBA" id="ARBA00022917"/>
    </source>
</evidence>
<comment type="caution">
    <text evidence="9">The sequence shown here is derived from an EMBL/GenBank/DDBJ whole genome shotgun (WGS) entry which is preliminary data.</text>
</comment>
<keyword evidence="4 7" id="KW-0067">ATP-binding</keyword>
<dbReference type="Gene3D" id="3.90.1300.10">
    <property type="entry name" value="Amidase signature (AS) domain"/>
    <property type="match status" value="1"/>
</dbReference>
<dbReference type="PROSITE" id="PS00571">
    <property type="entry name" value="AMIDASES"/>
    <property type="match status" value="1"/>
</dbReference>
<evidence type="ECO:0000256" key="3">
    <source>
        <dbReference type="ARBA" id="ARBA00022741"/>
    </source>
</evidence>
<proteinExistence type="inferred from homology"/>
<feature type="active site" description="Charge relay system" evidence="7">
    <location>
        <position position="44"/>
    </location>
</feature>
<keyword evidence="2 7" id="KW-0436">Ligase</keyword>
<comment type="catalytic activity">
    <reaction evidence="6 7">
        <text>L-glutamyl-tRNA(Gln) + L-glutamine + ATP + H2O = L-glutaminyl-tRNA(Gln) + L-glutamate + ADP + phosphate + H(+)</text>
        <dbReference type="Rhea" id="RHEA:17521"/>
        <dbReference type="Rhea" id="RHEA-COMP:9681"/>
        <dbReference type="Rhea" id="RHEA-COMP:9684"/>
        <dbReference type="ChEBI" id="CHEBI:15377"/>
        <dbReference type="ChEBI" id="CHEBI:15378"/>
        <dbReference type="ChEBI" id="CHEBI:29985"/>
        <dbReference type="ChEBI" id="CHEBI:30616"/>
        <dbReference type="ChEBI" id="CHEBI:43474"/>
        <dbReference type="ChEBI" id="CHEBI:58359"/>
        <dbReference type="ChEBI" id="CHEBI:78520"/>
        <dbReference type="ChEBI" id="CHEBI:78521"/>
        <dbReference type="ChEBI" id="CHEBI:456216"/>
        <dbReference type="EC" id="6.3.5.7"/>
    </reaction>
</comment>
<comment type="subunit">
    <text evidence="7">Subunit of the heterotrimeric GatFAB amidotransferase (AdT) complex, composed of A, B and F subunits.</text>
</comment>
<accession>A0A9P7BFJ0</accession>
<reference evidence="9" key="1">
    <citation type="submission" date="2020-11" db="EMBL/GenBank/DDBJ databases">
        <title>Kefir isolates.</title>
        <authorList>
            <person name="Marcisauskas S."/>
            <person name="Kim Y."/>
            <person name="Blasche S."/>
        </authorList>
    </citation>
    <scope>NUCLEOTIDE SEQUENCE</scope>
    <source>
        <strain evidence="9">Olga-1</strain>
    </source>
</reference>
<keyword evidence="5 7" id="KW-0648">Protein biosynthesis</keyword>
<dbReference type="GO" id="GO:0030956">
    <property type="term" value="C:glutamyl-tRNA(Gln) amidotransferase complex"/>
    <property type="evidence" value="ECO:0007669"/>
    <property type="project" value="UniProtKB-UniRule"/>
</dbReference>
<dbReference type="GO" id="GO:0050567">
    <property type="term" value="F:glutaminyl-tRNA synthase (glutamine-hydrolyzing) activity"/>
    <property type="evidence" value="ECO:0007669"/>
    <property type="project" value="UniProtKB-UniRule"/>
</dbReference>
<feature type="active site" description="Charge relay system" evidence="7">
    <location>
        <position position="182"/>
    </location>
</feature>
<dbReference type="OrthoDB" id="421993at2759"/>
<dbReference type="AlphaFoldDB" id="A0A9P7BFJ0"/>
<dbReference type="GO" id="GO:0070681">
    <property type="term" value="P:glutaminyl-tRNAGln biosynthesis via transamidation"/>
    <property type="evidence" value="ECO:0007669"/>
    <property type="project" value="UniProtKB-UniRule"/>
</dbReference>
<evidence type="ECO:0000256" key="2">
    <source>
        <dbReference type="ARBA" id="ARBA00022598"/>
    </source>
</evidence>
<evidence type="ECO:0000256" key="1">
    <source>
        <dbReference type="ARBA" id="ARBA00008069"/>
    </source>
</evidence>
<dbReference type="InterPro" id="IPR004412">
    <property type="entry name" value="GatA"/>
</dbReference>
<dbReference type="SUPFAM" id="SSF75304">
    <property type="entry name" value="Amidase signature (AS) enzymes"/>
    <property type="match status" value="2"/>
</dbReference>
<evidence type="ECO:0000259" key="8">
    <source>
        <dbReference type="Pfam" id="PF01425"/>
    </source>
</evidence>
<dbReference type="PANTHER" id="PTHR11895:SF7">
    <property type="entry name" value="GLUTAMYL-TRNA(GLN) AMIDOTRANSFERASE SUBUNIT A, MITOCHONDRIAL"/>
    <property type="match status" value="1"/>
</dbReference>
<dbReference type="GO" id="GO:0032543">
    <property type="term" value="P:mitochondrial translation"/>
    <property type="evidence" value="ECO:0007669"/>
    <property type="project" value="UniProtKB-UniRule"/>
</dbReference>
<protein>
    <recommendedName>
        <fullName evidence="7">Glutamyl-tRNA(Gln) amidotransferase subunit A, mitochondrial</fullName>
        <shortName evidence="7">Glu-AdT subunit A</shortName>
        <ecNumber evidence="7">6.3.5.7</ecNumber>
    </recommendedName>
</protein>
<feature type="domain" description="Amidase" evidence="8">
    <location>
        <begin position="174"/>
        <end position="517"/>
    </location>
</feature>
<keyword evidence="10" id="KW-1185">Reference proteome</keyword>
<dbReference type="InterPro" id="IPR036928">
    <property type="entry name" value="AS_sf"/>
</dbReference>
<dbReference type="Pfam" id="PF01425">
    <property type="entry name" value="Amidase"/>
    <property type="match status" value="2"/>
</dbReference>
<dbReference type="GO" id="GO:0005739">
    <property type="term" value="C:mitochondrion"/>
    <property type="evidence" value="ECO:0007669"/>
    <property type="project" value="UniProtKB-SubCell"/>
</dbReference>
<dbReference type="InterPro" id="IPR023631">
    <property type="entry name" value="Amidase_dom"/>
</dbReference>
<evidence type="ECO:0000313" key="10">
    <source>
        <dbReference type="Proteomes" id="UP000697127"/>
    </source>
</evidence>
<dbReference type="Proteomes" id="UP000697127">
    <property type="component" value="Unassembled WGS sequence"/>
</dbReference>
<feature type="domain" description="Amidase" evidence="8">
    <location>
        <begin position="32"/>
        <end position="112"/>
    </location>
</feature>
<dbReference type="PANTHER" id="PTHR11895">
    <property type="entry name" value="TRANSAMIDASE"/>
    <property type="match status" value="1"/>
</dbReference>
<evidence type="ECO:0000256" key="4">
    <source>
        <dbReference type="ARBA" id="ARBA00022840"/>
    </source>
</evidence>
<dbReference type="EMBL" id="PUHW01000226">
    <property type="protein sequence ID" value="KAG0687709.1"/>
    <property type="molecule type" value="Genomic_DNA"/>
</dbReference>
<evidence type="ECO:0000313" key="9">
    <source>
        <dbReference type="EMBL" id="KAG0687709.1"/>
    </source>
</evidence>
<dbReference type="HAMAP" id="MF_00120">
    <property type="entry name" value="GatA"/>
    <property type="match status" value="1"/>
</dbReference>
<dbReference type="GO" id="GO:0005524">
    <property type="term" value="F:ATP binding"/>
    <property type="evidence" value="ECO:0007669"/>
    <property type="project" value="UniProtKB-KW"/>
</dbReference>
<comment type="function">
    <text evidence="7">Allows the formation of correctly charged Gln-tRNA(Gln) through the transamidation of misacylated Glu-tRNA(Gln) in the mitochondria. The reaction takes place in the presence of glutamine and ATP through an activated gamma-phospho-Glu-tRNA(Gln).</text>
</comment>
<dbReference type="InterPro" id="IPR020556">
    <property type="entry name" value="Amidase_CS"/>
</dbReference>
<comment type="similarity">
    <text evidence="1 7">Belongs to the amidase family. GatA subfamily.</text>
</comment>
<comment type="subcellular location">
    <subcellularLocation>
        <location evidence="7">Mitochondrion</location>
    </subcellularLocation>
</comment>